<feature type="region of interest" description="Disordered" evidence="1">
    <location>
        <begin position="28"/>
        <end position="50"/>
    </location>
</feature>
<gene>
    <name evidence="2" type="ORF">Plil01_001319700</name>
</gene>
<protein>
    <submittedName>
        <fullName evidence="2">Unnamed protein product</fullName>
    </submittedName>
</protein>
<comment type="caution">
    <text evidence="2">The sequence shown here is derived from an EMBL/GenBank/DDBJ whole genome shotgun (WGS) entry which is preliminary data.</text>
</comment>
<proteinExistence type="predicted"/>
<dbReference type="Proteomes" id="UP001165083">
    <property type="component" value="Unassembled WGS sequence"/>
</dbReference>
<reference evidence="2" key="1">
    <citation type="submission" date="2023-04" db="EMBL/GenBank/DDBJ databases">
        <title>Phytophthora lilii NBRC 32176.</title>
        <authorList>
            <person name="Ichikawa N."/>
            <person name="Sato H."/>
            <person name="Tonouchi N."/>
        </authorList>
    </citation>
    <scope>NUCLEOTIDE SEQUENCE</scope>
    <source>
        <strain evidence="2">NBRC 32176</strain>
    </source>
</reference>
<name>A0A9W6WWV2_9STRA</name>
<evidence type="ECO:0000313" key="2">
    <source>
        <dbReference type="EMBL" id="GMF30868.1"/>
    </source>
</evidence>
<evidence type="ECO:0000313" key="3">
    <source>
        <dbReference type="Proteomes" id="UP001165083"/>
    </source>
</evidence>
<evidence type="ECO:0000256" key="1">
    <source>
        <dbReference type="SAM" id="MobiDB-lite"/>
    </source>
</evidence>
<organism evidence="2 3">
    <name type="scientific">Phytophthora lilii</name>
    <dbReference type="NCBI Taxonomy" id="2077276"/>
    <lineage>
        <taxon>Eukaryota</taxon>
        <taxon>Sar</taxon>
        <taxon>Stramenopiles</taxon>
        <taxon>Oomycota</taxon>
        <taxon>Peronosporomycetes</taxon>
        <taxon>Peronosporales</taxon>
        <taxon>Peronosporaceae</taxon>
        <taxon>Phytophthora</taxon>
    </lineage>
</organism>
<keyword evidence="3" id="KW-1185">Reference proteome</keyword>
<dbReference type="AlphaFoldDB" id="A0A9W6WWV2"/>
<accession>A0A9W6WWV2</accession>
<dbReference type="EMBL" id="BSXW01000868">
    <property type="protein sequence ID" value="GMF30868.1"/>
    <property type="molecule type" value="Genomic_DNA"/>
</dbReference>
<sequence>MGRLRRPDVGASIEFILRWFSTTICVESGGTNDSRWSKSPTKTDTDNSNETNCTWGNAAQATDERKLLQHYILHVNLRYRLEKN</sequence>